<gene>
    <name evidence="2" type="ORF">C1I64_16805</name>
</gene>
<feature type="compositionally biased region" description="Basic and acidic residues" evidence="1">
    <location>
        <begin position="41"/>
        <end position="54"/>
    </location>
</feature>
<dbReference type="RefSeq" id="WP_123447545.1">
    <property type="nucleotide sequence ID" value="NZ_CP028137.1"/>
</dbReference>
<protein>
    <recommendedName>
        <fullName evidence="4">Antitoxin Xre/MbcA/ParS-like toxin-binding domain-containing protein</fullName>
    </recommendedName>
</protein>
<dbReference type="AlphaFoldDB" id="A0A3Q9V0H7"/>
<dbReference type="Proteomes" id="UP000285317">
    <property type="component" value="Chromosome"/>
</dbReference>
<evidence type="ECO:0008006" key="4">
    <source>
        <dbReference type="Google" id="ProtNLM"/>
    </source>
</evidence>
<name>A0A3Q9V0H7_9MICO</name>
<reference evidence="2 3" key="1">
    <citation type="submission" date="2018-03" db="EMBL/GenBank/DDBJ databases">
        <title>Bacteriophage NCPPB3778 and a type I-E CRISPR drive the evolution of the US Biological Select Agent, Rathayibacter toxicus.</title>
        <authorList>
            <person name="Davis E.W.II."/>
            <person name="Tabima J.F."/>
            <person name="Weisberg A.J."/>
            <person name="Dantas Lopes L."/>
            <person name="Wiseman M.S."/>
            <person name="Wiseman M.S."/>
            <person name="Pupko T."/>
            <person name="Belcher M.S."/>
            <person name="Sechler A.J."/>
            <person name="Tancos M.A."/>
            <person name="Schroeder B.K."/>
            <person name="Murray T.D."/>
            <person name="Luster D.G."/>
            <person name="Schneider W.L."/>
            <person name="Rogers E."/>
            <person name="Andreote F.D."/>
            <person name="Grunwald N.J."/>
            <person name="Putnam M.L."/>
            <person name="Chang J.H."/>
        </authorList>
    </citation>
    <scope>NUCLEOTIDE SEQUENCE [LARGE SCALE GENOMIC DNA]</scope>
    <source>
        <strain evidence="2 3">DSM 15932</strain>
    </source>
</reference>
<evidence type="ECO:0000313" key="3">
    <source>
        <dbReference type="Proteomes" id="UP000285317"/>
    </source>
</evidence>
<accession>A0A3Q9V0H7</accession>
<sequence>MPTAVTTGQHARTARMDVHEVAAVLVQGLGPTLVAAMTGSKDRKLPSKWAKPDGPRPSADFTRRLQLGHRVWVALSESESEHVARQWFLGGNPVLHEDTPITAIREDRGSEVIEAVESFLRGDPDV</sequence>
<feature type="region of interest" description="Disordered" evidence="1">
    <location>
        <begin position="41"/>
        <end position="61"/>
    </location>
</feature>
<organism evidence="2 3">
    <name type="scientific">Rathayibacter festucae DSM 15932</name>
    <dbReference type="NCBI Taxonomy" id="1328866"/>
    <lineage>
        <taxon>Bacteria</taxon>
        <taxon>Bacillati</taxon>
        <taxon>Actinomycetota</taxon>
        <taxon>Actinomycetes</taxon>
        <taxon>Micrococcales</taxon>
        <taxon>Microbacteriaceae</taxon>
        <taxon>Rathayibacter</taxon>
    </lineage>
</organism>
<evidence type="ECO:0000256" key="1">
    <source>
        <dbReference type="SAM" id="MobiDB-lite"/>
    </source>
</evidence>
<proteinExistence type="predicted"/>
<evidence type="ECO:0000313" key="2">
    <source>
        <dbReference type="EMBL" id="AZZ53531.1"/>
    </source>
</evidence>
<dbReference type="EMBL" id="CP028137">
    <property type="protein sequence ID" value="AZZ53531.1"/>
    <property type="molecule type" value="Genomic_DNA"/>
</dbReference>
<dbReference type="KEGG" id="rfs:C1I64_16805"/>